<feature type="transmembrane region" description="Helical" evidence="1">
    <location>
        <begin position="63"/>
        <end position="82"/>
    </location>
</feature>
<organism evidence="2 3">
    <name type="scientific">Tepidibacter thalassicus DSM 15285</name>
    <dbReference type="NCBI Taxonomy" id="1123350"/>
    <lineage>
        <taxon>Bacteria</taxon>
        <taxon>Bacillati</taxon>
        <taxon>Bacillota</taxon>
        <taxon>Clostridia</taxon>
        <taxon>Peptostreptococcales</taxon>
        <taxon>Peptostreptococcaceae</taxon>
        <taxon>Tepidibacter</taxon>
    </lineage>
</organism>
<keyword evidence="1" id="KW-0812">Transmembrane</keyword>
<evidence type="ECO:0000313" key="2">
    <source>
        <dbReference type="EMBL" id="SHH27381.1"/>
    </source>
</evidence>
<name>A0A1M5RMG0_9FIRM</name>
<accession>A0A1M5RMG0</accession>
<evidence type="ECO:0000313" key="3">
    <source>
        <dbReference type="Proteomes" id="UP000242520"/>
    </source>
</evidence>
<dbReference type="EMBL" id="FQXH01000013">
    <property type="protein sequence ID" value="SHH27381.1"/>
    <property type="molecule type" value="Genomic_DNA"/>
</dbReference>
<keyword evidence="1" id="KW-0472">Membrane</keyword>
<protein>
    <recommendedName>
        <fullName evidence="4">Major Facilitator Superfamily protein</fullName>
    </recommendedName>
</protein>
<dbReference type="InterPro" id="IPR036259">
    <property type="entry name" value="MFS_trans_sf"/>
</dbReference>
<gene>
    <name evidence="2" type="ORF">SAMN02744040_01442</name>
</gene>
<evidence type="ECO:0008006" key="4">
    <source>
        <dbReference type="Google" id="ProtNLM"/>
    </source>
</evidence>
<evidence type="ECO:0000256" key="1">
    <source>
        <dbReference type="SAM" id="Phobius"/>
    </source>
</evidence>
<keyword evidence="3" id="KW-1185">Reference proteome</keyword>
<dbReference type="Proteomes" id="UP000242520">
    <property type="component" value="Unassembled WGS sequence"/>
</dbReference>
<reference evidence="3" key="1">
    <citation type="submission" date="2016-11" db="EMBL/GenBank/DDBJ databases">
        <authorList>
            <person name="Varghese N."/>
            <person name="Submissions S."/>
        </authorList>
    </citation>
    <scope>NUCLEOTIDE SEQUENCE [LARGE SCALE GENOMIC DNA]</scope>
    <source>
        <strain evidence="3">DSM 15285</strain>
    </source>
</reference>
<feature type="transmembrane region" description="Helical" evidence="1">
    <location>
        <begin position="88"/>
        <end position="112"/>
    </location>
</feature>
<keyword evidence="1" id="KW-1133">Transmembrane helix</keyword>
<proteinExistence type="predicted"/>
<dbReference type="SUPFAM" id="SSF103473">
    <property type="entry name" value="MFS general substrate transporter"/>
    <property type="match status" value="1"/>
</dbReference>
<dbReference type="AlphaFoldDB" id="A0A1M5RMG0"/>
<feature type="transmembrane region" description="Helical" evidence="1">
    <location>
        <begin position="20"/>
        <end position="42"/>
    </location>
</feature>
<sequence length="128" mass="15163">MFNKLNFTFNKTLMFLMPLMYLTTIFNNKIALFLFILIVSLIKSKIKPFINNYVLTHSKNNKAYNMSFVSFIYNIMNVIFMVSLSRIIYFFGFKVGMIGITILTFLLLIYLYEKSSTSYKMELMKESE</sequence>